<dbReference type="AlphaFoldDB" id="A0A2T7FSR4"/>
<keyword evidence="2" id="KW-1185">Reference proteome</keyword>
<organism evidence="1 2">
    <name type="scientific">Thalassorhabdomicrobium marinisediminis</name>
    <dbReference type="NCBI Taxonomy" id="2170577"/>
    <lineage>
        <taxon>Bacteria</taxon>
        <taxon>Pseudomonadati</taxon>
        <taxon>Pseudomonadota</taxon>
        <taxon>Alphaproteobacteria</taxon>
        <taxon>Rhodobacterales</taxon>
        <taxon>Paracoccaceae</taxon>
        <taxon>Thalassorhabdomicrobium</taxon>
    </lineage>
</organism>
<evidence type="ECO:0000313" key="2">
    <source>
        <dbReference type="Proteomes" id="UP000244817"/>
    </source>
</evidence>
<dbReference type="EMBL" id="QCYG01000014">
    <property type="protein sequence ID" value="PVA05217.1"/>
    <property type="molecule type" value="Genomic_DNA"/>
</dbReference>
<name>A0A2T7FSR4_9RHOB</name>
<evidence type="ECO:0000313" key="1">
    <source>
        <dbReference type="EMBL" id="PVA05217.1"/>
    </source>
</evidence>
<accession>A0A2T7FSR4</accession>
<sequence>MAKSECKKSFISSEEFFSCPSESIIALRNALDAERIHILATLRRPDTLLVSIYNQKAKQPGNRFVRGIGHFVEDPCALDRDMDFEACVTPWMDAFGKENTIIRLYEDGSSVVQMLRILGLSADALPMPSRLNESVPGVVTEMMRVAKFSQMGKVEQIKLYQLASQRMADRPPFFLSDADRRTVIRILQPRIDNLFKRLGRANPYRLECYTPIENGANRPNVTLADLMQLIDHLLQRS</sequence>
<gene>
    <name evidence="1" type="ORF">DC363_16450</name>
</gene>
<proteinExistence type="predicted"/>
<comment type="caution">
    <text evidence="1">The sequence shown here is derived from an EMBL/GenBank/DDBJ whole genome shotgun (WGS) entry which is preliminary data.</text>
</comment>
<reference evidence="1 2" key="1">
    <citation type="submission" date="2018-04" db="EMBL/GenBank/DDBJ databases">
        <title>Pelagivirga bohaiensis gen. nov., sp. nov., a bacterium isolated from the Bohai Sea.</title>
        <authorList>
            <person name="Ji X."/>
        </authorList>
    </citation>
    <scope>NUCLEOTIDE SEQUENCE [LARGE SCALE GENOMIC DNA]</scope>
    <source>
        <strain evidence="1 2">BH-SD16</strain>
    </source>
</reference>
<evidence type="ECO:0008006" key="3">
    <source>
        <dbReference type="Google" id="ProtNLM"/>
    </source>
</evidence>
<dbReference type="Proteomes" id="UP000244817">
    <property type="component" value="Unassembled WGS sequence"/>
</dbReference>
<protein>
    <recommendedName>
        <fullName evidence="3">Sulfotransferase domain-containing protein</fullName>
    </recommendedName>
</protein>